<dbReference type="Gene3D" id="3.10.100.10">
    <property type="entry name" value="Mannose-Binding Protein A, subunit A"/>
    <property type="match status" value="2"/>
</dbReference>
<dbReference type="PANTHER" id="PTHR10068">
    <property type="entry name" value="BONE MARROW PROTEOGLYCAN"/>
    <property type="match status" value="1"/>
</dbReference>
<accession>A0A4U1F9B8</accession>
<dbReference type="InterPro" id="IPR001304">
    <property type="entry name" value="C-type_lectin-like"/>
</dbReference>
<comment type="caution">
    <text evidence="3">The sequence shown here is derived from an EMBL/GenBank/DDBJ whole genome shotgun (WGS) entry which is preliminary data.</text>
</comment>
<feature type="domain" description="C-type lectin" evidence="2">
    <location>
        <begin position="253"/>
        <end position="350"/>
    </location>
</feature>
<feature type="compositionally biased region" description="Basic and acidic residues" evidence="1">
    <location>
        <begin position="18"/>
        <end position="43"/>
    </location>
</feature>
<gene>
    <name evidence="3" type="ORF">EI555_005428</name>
</gene>
<protein>
    <recommendedName>
        <fullName evidence="2">C-type lectin domain-containing protein</fullName>
    </recommendedName>
</protein>
<dbReference type="InterPro" id="IPR002352">
    <property type="entry name" value="Eosinophil_major_basic"/>
</dbReference>
<dbReference type="PANTHER" id="PTHR10068:SF8">
    <property type="entry name" value="PROTEOGLYCAN 3"/>
    <property type="match status" value="1"/>
</dbReference>
<evidence type="ECO:0000313" key="4">
    <source>
        <dbReference type="Proteomes" id="UP000308365"/>
    </source>
</evidence>
<dbReference type="AlphaFoldDB" id="A0A4U1F9B8"/>
<evidence type="ECO:0000256" key="1">
    <source>
        <dbReference type="SAM" id="MobiDB-lite"/>
    </source>
</evidence>
<name>A0A4U1F9B8_MONMO</name>
<feature type="non-terminal residue" evidence="3">
    <location>
        <position position="350"/>
    </location>
</feature>
<dbReference type="InterPro" id="IPR016186">
    <property type="entry name" value="C-type_lectin-like/link_sf"/>
</dbReference>
<dbReference type="InterPro" id="IPR016187">
    <property type="entry name" value="CTDL_fold"/>
</dbReference>
<dbReference type="PRINTS" id="PR00770">
    <property type="entry name" value="EMAJORBASICP"/>
</dbReference>
<sequence length="350" mass="38988">MSNIESPLGDDTLPHVGEVPERMLLEEEEDRGSGSEDAPREEGVVESISALDEVDRDLQCPKDEDTVKLEGIPGCKTCRFLLLTCQRCYRGRLISIHSFSLNYQIQCFVRQINQGQVWSGCQVTGWGRCTHFCWLDGTPWNFAYGAAGQPWGSAGRCVTLCTRKNDASHLGSRETQADLSQDLEGSGEQEGELALNYGALESEGEDAVASSYQDAFEDEGAVESDPAALDKDLQCPKEEDTVQLPGSPGCKTCRFLLVRTPREFWKAQSICRRCYRGNLVSIHNYSFNYRIQRGVSSINQGQVWIGGCVKGWFKWCQRFCWTDGSSWNFGYWALGQPGNGRGHCVALCTK</sequence>
<dbReference type="GO" id="GO:0006955">
    <property type="term" value="P:immune response"/>
    <property type="evidence" value="ECO:0007669"/>
    <property type="project" value="InterPro"/>
</dbReference>
<feature type="region of interest" description="Disordered" evidence="1">
    <location>
        <begin position="1"/>
        <end position="44"/>
    </location>
</feature>
<evidence type="ECO:0000259" key="2">
    <source>
        <dbReference type="PROSITE" id="PS50041"/>
    </source>
</evidence>
<dbReference type="PROSITE" id="PS50041">
    <property type="entry name" value="C_TYPE_LECTIN_2"/>
    <property type="match status" value="1"/>
</dbReference>
<dbReference type="EMBL" id="RWIC01000287">
    <property type="protein sequence ID" value="TKC46105.1"/>
    <property type="molecule type" value="Genomic_DNA"/>
</dbReference>
<proteinExistence type="predicted"/>
<reference evidence="4" key="1">
    <citation type="journal article" date="2019" name="IScience">
        <title>Narwhal Genome Reveals Long-Term Low Genetic Diversity despite Current Large Abundance Size.</title>
        <authorList>
            <person name="Westbury M.V."/>
            <person name="Petersen B."/>
            <person name="Garde E."/>
            <person name="Heide-Jorgensen M.P."/>
            <person name="Lorenzen E.D."/>
        </authorList>
    </citation>
    <scope>NUCLEOTIDE SEQUENCE [LARGE SCALE GENOMIC DNA]</scope>
</reference>
<organism evidence="3 4">
    <name type="scientific">Monodon monoceros</name>
    <name type="common">Narwhal</name>
    <name type="synonym">Ceratodon monodon</name>
    <dbReference type="NCBI Taxonomy" id="40151"/>
    <lineage>
        <taxon>Eukaryota</taxon>
        <taxon>Metazoa</taxon>
        <taxon>Chordata</taxon>
        <taxon>Craniata</taxon>
        <taxon>Vertebrata</taxon>
        <taxon>Euteleostomi</taxon>
        <taxon>Mammalia</taxon>
        <taxon>Eutheria</taxon>
        <taxon>Laurasiatheria</taxon>
        <taxon>Artiodactyla</taxon>
        <taxon>Whippomorpha</taxon>
        <taxon>Cetacea</taxon>
        <taxon>Odontoceti</taxon>
        <taxon>Monodontidae</taxon>
        <taxon>Monodon</taxon>
    </lineage>
</organism>
<dbReference type="SUPFAM" id="SSF56436">
    <property type="entry name" value="C-type lectin-like"/>
    <property type="match status" value="2"/>
</dbReference>
<dbReference type="Proteomes" id="UP000308365">
    <property type="component" value="Unassembled WGS sequence"/>
</dbReference>
<evidence type="ECO:0000313" key="3">
    <source>
        <dbReference type="EMBL" id="TKC46105.1"/>
    </source>
</evidence>